<organism evidence="5 7">
    <name type="scientific">Bradyrhizobium symbiodeficiens</name>
    <dbReference type="NCBI Taxonomy" id="1404367"/>
    <lineage>
        <taxon>Bacteria</taxon>
        <taxon>Pseudomonadati</taxon>
        <taxon>Pseudomonadota</taxon>
        <taxon>Alphaproteobacteria</taxon>
        <taxon>Hyphomicrobiales</taxon>
        <taxon>Nitrobacteraceae</taxon>
        <taxon>Bradyrhizobium</taxon>
    </lineage>
</organism>
<name>A0A2U8Q822_9BRAD</name>
<sequence>MIEVSSHRAQASSSPQPTVFVVDDDAAVLGSLRFLLETDGFAVRTFRSGTALLNASATPGADCYVIDYKMPDINGIELAGQLRKSDRDAPVILITGYPDENISTRAATAGIKDVVLKPLLEENLVKCIRHAIQDRPRA</sequence>
<dbReference type="EMBL" id="CP050066">
    <property type="protein sequence ID" value="QIP05113.1"/>
    <property type="molecule type" value="Genomic_DNA"/>
</dbReference>
<dbReference type="InterPro" id="IPR050595">
    <property type="entry name" value="Bact_response_regulator"/>
</dbReference>
<evidence type="ECO:0000313" key="7">
    <source>
        <dbReference type="Proteomes" id="UP000500895"/>
    </source>
</evidence>
<evidence type="ECO:0000259" key="3">
    <source>
        <dbReference type="PROSITE" id="PS50110"/>
    </source>
</evidence>
<dbReference type="Proteomes" id="UP000500895">
    <property type="component" value="Chromosome"/>
</dbReference>
<evidence type="ECO:0000313" key="5">
    <source>
        <dbReference type="EMBL" id="QIP05113.1"/>
    </source>
</evidence>
<dbReference type="PANTHER" id="PTHR44591">
    <property type="entry name" value="STRESS RESPONSE REGULATOR PROTEIN 1"/>
    <property type="match status" value="1"/>
</dbReference>
<dbReference type="SMART" id="SM00448">
    <property type="entry name" value="REC"/>
    <property type="match status" value="1"/>
</dbReference>
<dbReference type="PROSITE" id="PS50110">
    <property type="entry name" value="RESPONSE_REGULATORY"/>
    <property type="match status" value="1"/>
</dbReference>
<dbReference type="Gene3D" id="3.40.50.2300">
    <property type="match status" value="1"/>
</dbReference>
<keyword evidence="6" id="KW-1185">Reference proteome</keyword>
<dbReference type="GO" id="GO:0000160">
    <property type="term" value="P:phosphorelay signal transduction system"/>
    <property type="evidence" value="ECO:0007669"/>
    <property type="project" value="InterPro"/>
</dbReference>
<feature type="modified residue" description="4-aspartylphosphate" evidence="2">
    <location>
        <position position="67"/>
    </location>
</feature>
<dbReference type="AlphaFoldDB" id="A0A2U8Q822"/>
<reference evidence="6" key="1">
    <citation type="submission" date="2019-06" db="EMBL/GenBank/DDBJ databases">
        <title>Whole-Genome Sequence of Bradyrhizobium sp. 3 Strain 65S1MB.</title>
        <authorList>
            <person name="Bromfield E.S.P."/>
            <person name="Cloutier S."/>
            <person name="Nguyen H.D.T."/>
        </authorList>
    </citation>
    <scope>NUCLEOTIDE SEQUENCE [LARGE SCALE GENOMIC DNA]</scope>
    <source>
        <strain evidence="6">65S1MB</strain>
    </source>
</reference>
<dbReference type="InterPro" id="IPR011006">
    <property type="entry name" value="CheY-like_superfamily"/>
</dbReference>
<dbReference type="RefSeq" id="WP_094975436.1">
    <property type="nucleotide sequence ID" value="NZ_CP029427.2"/>
</dbReference>
<reference evidence="5" key="3">
    <citation type="submission" date="2024-02" db="EMBL/GenBank/DDBJ databases">
        <authorList>
            <person name="Bromfield E.S.P."/>
            <person name="Cloutier S."/>
            <person name="Nguyen H.D.T."/>
        </authorList>
    </citation>
    <scope>NUCLEOTIDE SEQUENCE</scope>
    <source>
        <strain evidence="5">101S1MB</strain>
        <strain evidence="4">65S1MB</strain>
    </source>
</reference>
<evidence type="ECO:0000256" key="1">
    <source>
        <dbReference type="ARBA" id="ARBA00022553"/>
    </source>
</evidence>
<evidence type="ECO:0000256" key="2">
    <source>
        <dbReference type="PROSITE-ProRule" id="PRU00169"/>
    </source>
</evidence>
<protein>
    <submittedName>
        <fullName evidence="5">Response regulator</fullName>
    </submittedName>
</protein>
<dbReference type="EMBL" id="CP041090">
    <property type="protein sequence ID" value="QDF36608.1"/>
    <property type="molecule type" value="Genomic_DNA"/>
</dbReference>
<accession>A0A2U8Q822</accession>
<evidence type="ECO:0000313" key="4">
    <source>
        <dbReference type="EMBL" id="QDF36608.1"/>
    </source>
</evidence>
<dbReference type="Proteomes" id="UP000319298">
    <property type="component" value="Chromosome"/>
</dbReference>
<dbReference type="KEGG" id="bsym:CIT39_07440"/>
<proteinExistence type="predicted"/>
<keyword evidence="1 2" id="KW-0597">Phosphoprotein</keyword>
<reference evidence="6 7" key="2">
    <citation type="journal article" date="2020" name="Int. J. Syst. Evol. Microbiol.">
        <title>Description and complete genome sequences of Bradyrhizobium symbiodeficiens sp. nov., a non-symbiotic bacterium associated with legumes native to Canada.</title>
        <authorList>
            <person name="Bromfield E.S.P."/>
            <person name="Cloutier S."/>
            <person name="Nguyen H.D.T."/>
        </authorList>
    </citation>
    <scope>NUCLEOTIDE SEQUENCE [LARGE SCALE GENOMIC DNA]</scope>
    <source>
        <strain evidence="5 7">101S1MB</strain>
        <strain evidence="4 6">65S1MB</strain>
    </source>
</reference>
<dbReference type="InterPro" id="IPR001789">
    <property type="entry name" value="Sig_transdc_resp-reg_receiver"/>
</dbReference>
<dbReference type="Pfam" id="PF00072">
    <property type="entry name" value="Response_reg"/>
    <property type="match status" value="1"/>
</dbReference>
<evidence type="ECO:0000313" key="6">
    <source>
        <dbReference type="Proteomes" id="UP000319298"/>
    </source>
</evidence>
<gene>
    <name evidence="4" type="ORF">FJN17_03005</name>
    <name evidence="5" type="ORF">HAV00_02060</name>
</gene>
<dbReference type="PANTHER" id="PTHR44591:SF25">
    <property type="entry name" value="CHEMOTAXIS TWO-COMPONENT RESPONSE REGULATOR"/>
    <property type="match status" value="1"/>
</dbReference>
<feature type="domain" description="Response regulatory" evidence="3">
    <location>
        <begin position="18"/>
        <end position="132"/>
    </location>
</feature>
<dbReference type="SUPFAM" id="SSF52172">
    <property type="entry name" value="CheY-like"/>
    <property type="match status" value="1"/>
</dbReference>